<dbReference type="SUPFAM" id="SSF50891">
    <property type="entry name" value="Cyclophilin-like"/>
    <property type="match status" value="1"/>
</dbReference>
<dbReference type="PANTHER" id="PTHR43309:SF5">
    <property type="entry name" value="5-OXOPROLINASE SUBUNIT C"/>
    <property type="match status" value="1"/>
</dbReference>
<evidence type="ECO:0000256" key="2">
    <source>
        <dbReference type="ARBA" id="ARBA00022801"/>
    </source>
</evidence>
<reference evidence="5 6" key="1">
    <citation type="submission" date="2017-08" db="EMBL/GenBank/DDBJ databases">
        <title>Virgibacillus indicus sp. nov. and Virgibacillus profoundi sp. nov, two moderately halophilic bacteria isolated from marine sediment by using the Microfluidic Streak Plate.</title>
        <authorList>
            <person name="Xu B."/>
            <person name="Hu B."/>
            <person name="Wang J."/>
            <person name="Zhu Y."/>
            <person name="Huang L."/>
            <person name="Du W."/>
            <person name="Huang Y."/>
        </authorList>
    </citation>
    <scope>NUCLEOTIDE SEQUENCE [LARGE SCALE GENOMIC DNA]</scope>
    <source>
        <strain evidence="5 6">IO3-P2-C2</strain>
    </source>
</reference>
<dbReference type="OrthoDB" id="9782422at2"/>
<keyword evidence="6" id="KW-1185">Reference proteome</keyword>
<organism evidence="5 6">
    <name type="scientific">Virgibacillus indicus</name>
    <dbReference type="NCBI Taxonomy" id="2024554"/>
    <lineage>
        <taxon>Bacteria</taxon>
        <taxon>Bacillati</taxon>
        <taxon>Bacillota</taxon>
        <taxon>Bacilli</taxon>
        <taxon>Bacillales</taxon>
        <taxon>Bacillaceae</taxon>
        <taxon>Virgibacillus</taxon>
    </lineage>
</organism>
<dbReference type="EMBL" id="NPMS01000004">
    <property type="protein sequence ID" value="OZU88825.1"/>
    <property type="molecule type" value="Genomic_DNA"/>
</dbReference>
<dbReference type="Proteomes" id="UP000216498">
    <property type="component" value="Unassembled WGS sequence"/>
</dbReference>
<keyword evidence="1" id="KW-0547">Nucleotide-binding</keyword>
<evidence type="ECO:0000256" key="3">
    <source>
        <dbReference type="ARBA" id="ARBA00022840"/>
    </source>
</evidence>
<dbReference type="InterPro" id="IPR003778">
    <property type="entry name" value="CT_A_B"/>
</dbReference>
<keyword evidence="3" id="KW-0067">ATP-binding</keyword>
<evidence type="ECO:0000313" key="5">
    <source>
        <dbReference type="EMBL" id="OZU88825.1"/>
    </source>
</evidence>
<dbReference type="NCBIfam" id="TIGR00724">
    <property type="entry name" value="urea_amlyse_rel"/>
    <property type="match status" value="1"/>
</dbReference>
<name>A0A265NAL4_9BACI</name>
<dbReference type="InterPro" id="IPR052708">
    <property type="entry name" value="PxpC"/>
</dbReference>
<accession>A0A265NAL4</accession>
<protein>
    <submittedName>
        <fullName evidence="5">Allophanate hydrolase</fullName>
    </submittedName>
</protein>
<dbReference type="RefSeq" id="WP_094885917.1">
    <property type="nucleotide sequence ID" value="NZ_NPMS01000004.1"/>
</dbReference>
<proteinExistence type="predicted"/>
<dbReference type="Gene3D" id="2.40.100.10">
    <property type="entry name" value="Cyclophilin-like"/>
    <property type="match status" value="1"/>
</dbReference>
<dbReference type="GO" id="GO:0005524">
    <property type="term" value="F:ATP binding"/>
    <property type="evidence" value="ECO:0007669"/>
    <property type="project" value="UniProtKB-KW"/>
</dbReference>
<dbReference type="GO" id="GO:0016787">
    <property type="term" value="F:hydrolase activity"/>
    <property type="evidence" value="ECO:0007669"/>
    <property type="project" value="UniProtKB-KW"/>
</dbReference>
<comment type="caution">
    <text evidence="5">The sequence shown here is derived from an EMBL/GenBank/DDBJ whole genome shotgun (WGS) entry which is preliminary data.</text>
</comment>
<dbReference type="PANTHER" id="PTHR43309">
    <property type="entry name" value="5-OXOPROLINASE SUBUNIT C"/>
    <property type="match status" value="1"/>
</dbReference>
<sequence>MESKQIFDVIKPGALTTLQDMGREGLQRFGVPVSGAMDKFAFQIANILAGNALNTACLEVTLIGPKLQAMASVTIAITGADLEPKINGAVKPMWSTIRINKGDVLEFGKHQSGVRSYIAVAGGFEGRTYFGSKSTDVKSGFGTPLESGTVISGYPSKEKKGIGLKKQYIPIYKKSVKVAVVEGPHIDSFTNEERKRFFNSTYTVDANSNRMGYRLKSKKITPVNADIWSDAVPLGGIQIPGNGQPIILMADRQTTGGYPRIGTVISADLSKVAQLVPKGEIRFYPVSVEEAQKRLVEMENFLSVLEIFRKYF</sequence>
<keyword evidence="2 5" id="KW-0378">Hydrolase</keyword>
<dbReference type="SMART" id="SM00797">
    <property type="entry name" value="AHS2"/>
    <property type="match status" value="1"/>
</dbReference>
<feature type="domain" description="Carboxyltransferase" evidence="4">
    <location>
        <begin position="28"/>
        <end position="301"/>
    </location>
</feature>
<evidence type="ECO:0000256" key="1">
    <source>
        <dbReference type="ARBA" id="ARBA00022741"/>
    </source>
</evidence>
<dbReference type="AlphaFoldDB" id="A0A265NAL4"/>
<dbReference type="Pfam" id="PF02626">
    <property type="entry name" value="CT_A_B"/>
    <property type="match status" value="1"/>
</dbReference>
<evidence type="ECO:0000313" key="6">
    <source>
        <dbReference type="Proteomes" id="UP000216498"/>
    </source>
</evidence>
<gene>
    <name evidence="5" type="ORF">CIL03_11110</name>
</gene>
<evidence type="ECO:0000259" key="4">
    <source>
        <dbReference type="SMART" id="SM00797"/>
    </source>
</evidence>
<dbReference type="InterPro" id="IPR029000">
    <property type="entry name" value="Cyclophilin-like_dom_sf"/>
</dbReference>